<feature type="signal peptide" evidence="1">
    <location>
        <begin position="1"/>
        <end position="19"/>
    </location>
</feature>
<reference evidence="3" key="1">
    <citation type="submission" date="2021-01" db="EMBL/GenBank/DDBJ databases">
        <authorList>
            <person name="Corre E."/>
            <person name="Pelletier E."/>
            <person name="Niang G."/>
            <person name="Scheremetjew M."/>
            <person name="Finn R."/>
            <person name="Kale V."/>
            <person name="Holt S."/>
            <person name="Cochrane G."/>
            <person name="Meng A."/>
            <person name="Brown T."/>
            <person name="Cohen L."/>
        </authorList>
    </citation>
    <scope>NUCLEOTIDE SEQUENCE</scope>
    <source>
        <strain evidence="3">308</strain>
    </source>
</reference>
<dbReference type="Gene3D" id="1.10.510.10">
    <property type="entry name" value="Transferase(Phosphotransferase) domain 1"/>
    <property type="match status" value="1"/>
</dbReference>
<accession>A0A7S1BNX3</accession>
<dbReference type="GO" id="GO:0005524">
    <property type="term" value="F:ATP binding"/>
    <property type="evidence" value="ECO:0007669"/>
    <property type="project" value="InterPro"/>
</dbReference>
<dbReference type="InterPro" id="IPR011009">
    <property type="entry name" value="Kinase-like_dom_sf"/>
</dbReference>
<keyword evidence="1" id="KW-0732">Signal</keyword>
<dbReference type="InterPro" id="IPR008271">
    <property type="entry name" value="Ser/Thr_kinase_AS"/>
</dbReference>
<dbReference type="InterPro" id="IPR000719">
    <property type="entry name" value="Prot_kinase_dom"/>
</dbReference>
<dbReference type="PROSITE" id="PS50011">
    <property type="entry name" value="PROTEIN_KINASE_DOM"/>
    <property type="match status" value="1"/>
</dbReference>
<name>A0A7S1BNX3_9STRA</name>
<gene>
    <name evidence="3" type="ORF">CHYS00102_LOCUS19112</name>
</gene>
<protein>
    <recommendedName>
        <fullName evidence="2">Protein kinase domain-containing protein</fullName>
    </recommendedName>
</protein>
<dbReference type="GO" id="GO:0004672">
    <property type="term" value="F:protein kinase activity"/>
    <property type="evidence" value="ECO:0007669"/>
    <property type="project" value="InterPro"/>
</dbReference>
<feature type="chain" id="PRO_5030750570" description="Protein kinase domain-containing protein" evidence="1">
    <location>
        <begin position="20"/>
        <end position="461"/>
    </location>
</feature>
<evidence type="ECO:0000256" key="1">
    <source>
        <dbReference type="SAM" id="SignalP"/>
    </source>
</evidence>
<dbReference type="AlphaFoldDB" id="A0A7S1BNX3"/>
<dbReference type="PANTHER" id="PTHR44167">
    <property type="entry name" value="OVARIAN-SPECIFIC SERINE/THREONINE-PROTEIN KINASE LOK-RELATED"/>
    <property type="match status" value="1"/>
</dbReference>
<dbReference type="SUPFAM" id="SSF56112">
    <property type="entry name" value="Protein kinase-like (PK-like)"/>
    <property type="match status" value="1"/>
</dbReference>
<dbReference type="SMART" id="SM00220">
    <property type="entry name" value="S_TKc"/>
    <property type="match status" value="1"/>
</dbReference>
<evidence type="ECO:0000259" key="2">
    <source>
        <dbReference type="PROSITE" id="PS50011"/>
    </source>
</evidence>
<proteinExistence type="predicted"/>
<sequence length="461" mass="52641">MTKPLLILFLMSLHDVALSFSFLRLSKTNRILSSYNICTIQDKSRTSFSSDNVAERDRRLFLDHVLISCVCFNTSSILSPKGVHAKYIESRSRKFSISDLLAMTYERKLGNGTYKQVYSILVTNSQKIETNAMAVEKLQTKSDARDEIRGIKLVQEIQSVLNASQDAKYFESVEDWWIQTLPPNKFEAQKLVFSADSISSIQRNEKIPTSFIGKNWYLVSYKPLYDMDLKKFCKTCSLKYWIGDEVKSAGDNSMDKLCAIELNEQSAFRIFHDAIHAGKILHEQLGIVHRDIKPKNIMLRDGHIVLIDFGFARKGDLVDGKLCIVESGILRGEVKYVIAEDVARYRGCTNGDTFAMGRTLFELFFVDFNDNDMNSDRMTITSANSKRENDEFRKILLGPSPELSRFQMSLQARDKILYIIRGLCDAQEPTSFHNAETLLHERMDGTKVGMTRKKETQSLAN</sequence>
<feature type="domain" description="Protein kinase" evidence="2">
    <location>
        <begin position="103"/>
        <end position="443"/>
    </location>
</feature>
<dbReference type="Pfam" id="PF00069">
    <property type="entry name" value="Pkinase"/>
    <property type="match status" value="1"/>
</dbReference>
<organism evidence="3">
    <name type="scientific">Corethron hystrix</name>
    <dbReference type="NCBI Taxonomy" id="216773"/>
    <lineage>
        <taxon>Eukaryota</taxon>
        <taxon>Sar</taxon>
        <taxon>Stramenopiles</taxon>
        <taxon>Ochrophyta</taxon>
        <taxon>Bacillariophyta</taxon>
        <taxon>Coscinodiscophyceae</taxon>
        <taxon>Corethrophycidae</taxon>
        <taxon>Corethrales</taxon>
        <taxon>Corethraceae</taxon>
        <taxon>Corethron</taxon>
    </lineage>
</organism>
<evidence type="ECO:0000313" key="3">
    <source>
        <dbReference type="EMBL" id="CAD8891906.1"/>
    </source>
</evidence>
<dbReference type="PANTHER" id="PTHR44167:SF24">
    <property type="entry name" value="SERINE_THREONINE-PROTEIN KINASE CHK2"/>
    <property type="match status" value="1"/>
</dbReference>
<dbReference type="PROSITE" id="PS00108">
    <property type="entry name" value="PROTEIN_KINASE_ST"/>
    <property type="match status" value="1"/>
</dbReference>
<dbReference type="EMBL" id="HBFR01026520">
    <property type="protein sequence ID" value="CAD8891906.1"/>
    <property type="molecule type" value="Transcribed_RNA"/>
</dbReference>